<evidence type="ECO:0000313" key="3">
    <source>
        <dbReference type="Proteomes" id="UP000287969"/>
    </source>
</evidence>
<dbReference type="InterPro" id="IPR000551">
    <property type="entry name" value="MerR-type_HTH_dom"/>
</dbReference>
<dbReference type="PROSITE" id="PS50937">
    <property type="entry name" value="HTH_MERR_2"/>
    <property type="match status" value="1"/>
</dbReference>
<dbReference type="EMBL" id="CP035282">
    <property type="protein sequence ID" value="QAT63024.1"/>
    <property type="molecule type" value="Genomic_DNA"/>
</dbReference>
<gene>
    <name evidence="2" type="ORF">EQM13_16350</name>
</gene>
<dbReference type="SUPFAM" id="SSF46689">
    <property type="entry name" value="Homeodomain-like"/>
    <property type="match status" value="1"/>
</dbReference>
<dbReference type="RefSeq" id="WP_128753257.1">
    <property type="nucleotide sequence ID" value="NZ_CP035282.1"/>
</dbReference>
<organism evidence="2 3">
    <name type="scientific">Acidilutibacter cellobiosedens</name>
    <dbReference type="NCBI Taxonomy" id="2507161"/>
    <lineage>
        <taxon>Bacteria</taxon>
        <taxon>Bacillati</taxon>
        <taxon>Bacillota</taxon>
        <taxon>Tissierellia</taxon>
        <taxon>Tissierellales</taxon>
        <taxon>Acidilutibacteraceae</taxon>
        <taxon>Acidilutibacter</taxon>
    </lineage>
</organism>
<dbReference type="GO" id="GO:0003677">
    <property type="term" value="F:DNA binding"/>
    <property type="evidence" value="ECO:0007669"/>
    <property type="project" value="InterPro"/>
</dbReference>
<dbReference type="AlphaFoldDB" id="A0A410QGR0"/>
<proteinExistence type="predicted"/>
<evidence type="ECO:0000259" key="1">
    <source>
        <dbReference type="PROSITE" id="PS50937"/>
    </source>
</evidence>
<dbReference type="GO" id="GO:0006355">
    <property type="term" value="P:regulation of DNA-templated transcription"/>
    <property type="evidence" value="ECO:0007669"/>
    <property type="project" value="InterPro"/>
</dbReference>
<sequence>MNELQKQQIIELRNQGISYSKIADALGISINTIKSFCRRNNLSGHIGKESKQINKTFCKECGKELKQTPGKKPLKFCSDKCRVKWWNAHPELVNRKAIYSFICTHCGEPFTAYGNSKRKYCSHSCYINHRFGGDIHE</sequence>
<dbReference type="Pfam" id="PF13384">
    <property type="entry name" value="HTH_23"/>
    <property type="match status" value="1"/>
</dbReference>
<name>A0A410QGR0_9FIRM</name>
<reference evidence="3" key="1">
    <citation type="submission" date="2019-01" db="EMBL/GenBank/DDBJ databases">
        <title>Draft genomes of a novel of Sporanaerobacter strains.</title>
        <authorList>
            <person name="Ma S."/>
        </authorList>
    </citation>
    <scope>NUCLEOTIDE SEQUENCE [LARGE SCALE GENOMIC DNA]</scope>
    <source>
        <strain evidence="3">NJN-17</strain>
    </source>
</reference>
<dbReference type="Proteomes" id="UP000287969">
    <property type="component" value="Chromosome"/>
</dbReference>
<dbReference type="Gene3D" id="1.10.10.60">
    <property type="entry name" value="Homeodomain-like"/>
    <property type="match status" value="1"/>
</dbReference>
<dbReference type="KEGG" id="spoa:EQM13_16350"/>
<dbReference type="InterPro" id="IPR009057">
    <property type="entry name" value="Homeodomain-like_sf"/>
</dbReference>
<protein>
    <submittedName>
        <fullName evidence="2">Helix-turn-helix domain-containing protein</fullName>
    </submittedName>
</protein>
<feature type="domain" description="HTH merR-type" evidence="1">
    <location>
        <begin position="1"/>
        <end position="28"/>
    </location>
</feature>
<accession>A0A410QGR0</accession>
<evidence type="ECO:0000313" key="2">
    <source>
        <dbReference type="EMBL" id="QAT63024.1"/>
    </source>
</evidence>
<dbReference type="OrthoDB" id="9792035at2"/>
<keyword evidence="3" id="KW-1185">Reference proteome</keyword>